<accession>A0ABU7GF40</accession>
<comment type="caution">
    <text evidence="2">The sequence shown here is derived from an EMBL/GenBank/DDBJ whole genome shotgun (WGS) entry which is preliminary data.</text>
</comment>
<dbReference type="InterPro" id="IPR021279">
    <property type="entry name" value="DUF2721"/>
</dbReference>
<feature type="transmembrane region" description="Helical" evidence="1">
    <location>
        <begin position="36"/>
        <end position="57"/>
    </location>
</feature>
<protein>
    <submittedName>
        <fullName evidence="2">DUF2721 domain-containing protein</fullName>
    </submittedName>
</protein>
<gene>
    <name evidence="2" type="ORF">VRS74_07170</name>
</gene>
<proteinExistence type="predicted"/>
<evidence type="ECO:0000313" key="2">
    <source>
        <dbReference type="EMBL" id="MEE1877463.1"/>
    </source>
</evidence>
<dbReference type="Pfam" id="PF11026">
    <property type="entry name" value="DUF2721"/>
    <property type="match status" value="1"/>
</dbReference>
<keyword evidence="1" id="KW-0812">Transmembrane</keyword>
<feature type="transmembrane region" description="Helical" evidence="1">
    <location>
        <begin position="92"/>
        <end position="116"/>
    </location>
</feature>
<keyword evidence="1" id="KW-0472">Membrane</keyword>
<sequence>MLDLLASSGNIATDLLERTASTLRVQEIVRLSLTPAFLLAAIGAIMNVMMTRLIWVAERIERLEERMEEEQTPRDYSELAWLRRRRLLAQRAVMFSTIAGLTICVVVALLFVSAFIKPQIGTVTALAWIATMGFLITGLLHFVVETLVAARGYVRQSQTTADIAEPQDD</sequence>
<dbReference type="Proteomes" id="UP001343492">
    <property type="component" value="Unassembled WGS sequence"/>
</dbReference>
<feature type="transmembrane region" description="Helical" evidence="1">
    <location>
        <begin position="128"/>
        <end position="150"/>
    </location>
</feature>
<dbReference type="RefSeq" id="WP_354144559.1">
    <property type="nucleotide sequence ID" value="NZ_JAZDQV010000005.1"/>
</dbReference>
<evidence type="ECO:0000256" key="1">
    <source>
        <dbReference type="SAM" id="Phobius"/>
    </source>
</evidence>
<evidence type="ECO:0000313" key="3">
    <source>
        <dbReference type="Proteomes" id="UP001343492"/>
    </source>
</evidence>
<keyword evidence="3" id="KW-1185">Reference proteome</keyword>
<dbReference type="EMBL" id="JAZDQV010000005">
    <property type="protein sequence ID" value="MEE1877463.1"/>
    <property type="molecule type" value="Genomic_DNA"/>
</dbReference>
<name>A0ABU7GF40_9SPHN</name>
<reference evidence="2 3" key="1">
    <citation type="submission" date="2024-01" db="EMBL/GenBank/DDBJ databases">
        <title>The genome sequence of Erythrobacteraceae sp. strain 1XM1-14.</title>
        <authorList>
            <person name="Liu Y."/>
        </authorList>
    </citation>
    <scope>NUCLEOTIDE SEQUENCE [LARGE SCALE GENOMIC DNA]</scope>
    <source>
        <strain evidence="2 3">1XM1-14</strain>
    </source>
</reference>
<organism evidence="2 3">
    <name type="scientific">Altererythrobacter litoralis</name>
    <dbReference type="NCBI Taxonomy" id="3113904"/>
    <lineage>
        <taxon>Bacteria</taxon>
        <taxon>Pseudomonadati</taxon>
        <taxon>Pseudomonadota</taxon>
        <taxon>Alphaproteobacteria</taxon>
        <taxon>Sphingomonadales</taxon>
        <taxon>Erythrobacteraceae</taxon>
        <taxon>Altererythrobacter</taxon>
    </lineage>
</organism>
<keyword evidence="1" id="KW-1133">Transmembrane helix</keyword>